<reference evidence="2 3" key="3">
    <citation type="submission" date="2019-03" db="EMBL/GenBank/DDBJ databases">
        <title>Genomic Encyclopedia of Type Strains, Phase IV (KMG-IV): sequencing the most valuable type-strain genomes for metagenomic binning, comparative biology and taxonomic classification.</title>
        <authorList>
            <person name="Goeker M."/>
        </authorList>
    </citation>
    <scope>NUCLEOTIDE SEQUENCE [LARGE SCALE GENOMIC DNA]</scope>
    <source>
        <strain evidence="2 3">DSM 103236</strain>
    </source>
</reference>
<dbReference type="Proteomes" id="UP000622648">
    <property type="component" value="Unassembled WGS sequence"/>
</dbReference>
<evidence type="ECO:0000313" key="3">
    <source>
        <dbReference type="Proteomes" id="UP000295684"/>
    </source>
</evidence>
<evidence type="ECO:0000313" key="2">
    <source>
        <dbReference type="EMBL" id="TCO27217.1"/>
    </source>
</evidence>
<reference evidence="1" key="4">
    <citation type="submission" date="2024-05" db="EMBL/GenBank/DDBJ databases">
        <authorList>
            <person name="Sun Q."/>
            <person name="Zhou Y."/>
        </authorList>
    </citation>
    <scope>NUCLEOTIDE SEQUENCE</scope>
    <source>
        <strain evidence="1">CGMCC 1.15644</strain>
    </source>
</reference>
<keyword evidence="4" id="KW-1185">Reference proteome</keyword>
<dbReference type="SUPFAM" id="SSF53335">
    <property type="entry name" value="S-adenosyl-L-methionine-dependent methyltransferases"/>
    <property type="match status" value="1"/>
</dbReference>
<dbReference type="CDD" id="cd02440">
    <property type="entry name" value="AdoMet_MTases"/>
    <property type="match status" value="1"/>
</dbReference>
<sequence>MLLVEKTFNYFKQRFLRKFLYRYGFGSPVGKNIWEAQFKGGKWDYLYSDQEALHYKSISKFYTQYVKGSVLDVGCGQGVLYHYLKPELRDADVYLGIDISDTAITQAKVSFPERRFEQMDYDYSKLIERFDVIIFNECLYYFKKPFDKLASGITENLKPGGYVIVSIFYYAEHAVLWKRLNEQYQFLAVDEVTNDKGQMWKVGIFKP</sequence>
<dbReference type="Proteomes" id="UP000295684">
    <property type="component" value="Unassembled WGS sequence"/>
</dbReference>
<dbReference type="RefSeq" id="WP_132531897.1">
    <property type="nucleotide sequence ID" value="NZ_BMJO01000004.1"/>
</dbReference>
<dbReference type="PANTHER" id="PTHR43861:SF1">
    <property type="entry name" value="TRANS-ACONITATE 2-METHYLTRANSFERASE"/>
    <property type="match status" value="1"/>
</dbReference>
<protein>
    <submittedName>
        <fullName evidence="2">Methyltransferase family protein</fullName>
    </submittedName>
</protein>
<keyword evidence="2" id="KW-0808">Transferase</keyword>
<evidence type="ECO:0000313" key="1">
    <source>
        <dbReference type="EMBL" id="GGE59861.1"/>
    </source>
</evidence>
<reference evidence="1" key="1">
    <citation type="journal article" date="2014" name="Int. J. Syst. Evol. Microbiol.">
        <title>Complete genome of a new Firmicutes species belonging to the dominant human colonic microbiota ('Ruminococcus bicirculans') reveals two chromosomes and a selective capacity to utilize plant glucans.</title>
        <authorList>
            <consortium name="NISC Comparative Sequencing Program"/>
            <person name="Wegmann U."/>
            <person name="Louis P."/>
            <person name="Goesmann A."/>
            <person name="Henrissat B."/>
            <person name="Duncan S.H."/>
            <person name="Flint H.J."/>
        </authorList>
    </citation>
    <scope>NUCLEOTIDE SEQUENCE</scope>
    <source>
        <strain evidence="1">CGMCC 1.15644</strain>
    </source>
</reference>
<dbReference type="Pfam" id="PF13489">
    <property type="entry name" value="Methyltransf_23"/>
    <property type="match status" value="1"/>
</dbReference>
<comment type="caution">
    <text evidence="2">The sequence shown here is derived from an EMBL/GenBank/DDBJ whole genome shotgun (WGS) entry which is preliminary data.</text>
</comment>
<name>A0A4R2HGF5_9SPHI</name>
<dbReference type="AlphaFoldDB" id="A0A4R2HGF5"/>
<organism evidence="2 3">
    <name type="scientific">Pedobacter psychrotolerans</name>
    <dbReference type="NCBI Taxonomy" id="1843235"/>
    <lineage>
        <taxon>Bacteria</taxon>
        <taxon>Pseudomonadati</taxon>
        <taxon>Bacteroidota</taxon>
        <taxon>Sphingobacteriia</taxon>
        <taxon>Sphingobacteriales</taxon>
        <taxon>Sphingobacteriaceae</taxon>
        <taxon>Pedobacter</taxon>
    </lineage>
</organism>
<accession>A0A4R2HGF5</accession>
<dbReference type="EMBL" id="SLWO01000003">
    <property type="protein sequence ID" value="TCO27217.1"/>
    <property type="molecule type" value="Genomic_DNA"/>
</dbReference>
<dbReference type="InterPro" id="IPR029063">
    <property type="entry name" value="SAM-dependent_MTases_sf"/>
</dbReference>
<dbReference type="OrthoDB" id="9800454at2"/>
<dbReference type="GO" id="GO:0032259">
    <property type="term" value="P:methylation"/>
    <property type="evidence" value="ECO:0007669"/>
    <property type="project" value="UniProtKB-KW"/>
</dbReference>
<gene>
    <name evidence="2" type="ORF">EV200_103551</name>
    <name evidence="1" type="ORF">GCM10011413_27880</name>
</gene>
<dbReference type="EMBL" id="BMJO01000004">
    <property type="protein sequence ID" value="GGE59861.1"/>
    <property type="molecule type" value="Genomic_DNA"/>
</dbReference>
<keyword evidence="2" id="KW-0489">Methyltransferase</keyword>
<dbReference type="PANTHER" id="PTHR43861">
    <property type="entry name" value="TRANS-ACONITATE 2-METHYLTRANSFERASE-RELATED"/>
    <property type="match status" value="1"/>
</dbReference>
<evidence type="ECO:0000313" key="4">
    <source>
        <dbReference type="Proteomes" id="UP000622648"/>
    </source>
</evidence>
<proteinExistence type="predicted"/>
<reference evidence="4" key="2">
    <citation type="journal article" date="2019" name="Int. J. Syst. Evol. Microbiol.">
        <title>The Global Catalogue of Microorganisms (GCM) 10K type strain sequencing project: providing services to taxonomists for standard genome sequencing and annotation.</title>
        <authorList>
            <consortium name="The Broad Institute Genomics Platform"/>
            <consortium name="The Broad Institute Genome Sequencing Center for Infectious Disease"/>
            <person name="Wu L."/>
            <person name="Ma J."/>
        </authorList>
    </citation>
    <scope>NUCLEOTIDE SEQUENCE [LARGE SCALE GENOMIC DNA]</scope>
    <source>
        <strain evidence="4">CGMCC 1.15644</strain>
    </source>
</reference>
<dbReference type="Gene3D" id="3.40.50.150">
    <property type="entry name" value="Vaccinia Virus protein VP39"/>
    <property type="match status" value="1"/>
</dbReference>
<dbReference type="GO" id="GO:0008168">
    <property type="term" value="F:methyltransferase activity"/>
    <property type="evidence" value="ECO:0007669"/>
    <property type="project" value="UniProtKB-KW"/>
</dbReference>